<evidence type="ECO:0000256" key="3">
    <source>
        <dbReference type="PROSITE-ProRule" id="PRU00464"/>
    </source>
</evidence>
<sequence length="141" mass="15311">MTGYDDQNIFAKILRGEVPSFKVYETDRTFAFLDIMPRSPGHTLVIPKAPARGILDIADDDLAAVARSAKRIAIAAMKAFSADGIIIQQFSEPASGQVVFHLHMHVMPVKAAVALLPAQTRKEEMDVLADHAKRMIAALAG</sequence>
<dbReference type="AlphaFoldDB" id="A0A844T0Q4"/>
<dbReference type="Pfam" id="PF01230">
    <property type="entry name" value="HIT"/>
    <property type="match status" value="1"/>
</dbReference>
<dbReference type="Gene3D" id="3.30.428.10">
    <property type="entry name" value="HIT-like"/>
    <property type="match status" value="1"/>
</dbReference>
<dbReference type="PRINTS" id="PR00332">
    <property type="entry name" value="HISTRIAD"/>
</dbReference>
<evidence type="ECO:0000256" key="2">
    <source>
        <dbReference type="PIRSR" id="PIRSR601310-3"/>
    </source>
</evidence>
<dbReference type="Proteomes" id="UP000436468">
    <property type="component" value="Unassembled WGS sequence"/>
</dbReference>
<feature type="active site" description="Tele-AMP-histidine intermediate" evidence="1">
    <location>
        <position position="103"/>
    </location>
</feature>
<dbReference type="RefSeq" id="WP_157346978.1">
    <property type="nucleotide sequence ID" value="NZ_WQNF01000022.1"/>
</dbReference>
<name>A0A844T0Q4_9BRAD</name>
<accession>A0A844T0Q4</accession>
<dbReference type="SUPFAM" id="SSF54197">
    <property type="entry name" value="HIT-like"/>
    <property type="match status" value="1"/>
</dbReference>
<comment type="caution">
    <text evidence="5">The sequence shown here is derived from an EMBL/GenBank/DDBJ whole genome shotgun (WGS) entry which is preliminary data.</text>
</comment>
<evidence type="ECO:0000313" key="5">
    <source>
        <dbReference type="EMBL" id="MVT68681.1"/>
    </source>
</evidence>
<dbReference type="PANTHER" id="PTHR46648:SF1">
    <property type="entry name" value="ADENOSINE 5'-MONOPHOSPHORAMIDASE HNT1"/>
    <property type="match status" value="1"/>
</dbReference>
<dbReference type="InterPro" id="IPR001310">
    <property type="entry name" value="Histidine_triad_HIT"/>
</dbReference>
<reference evidence="5 6" key="1">
    <citation type="submission" date="2019-12" db="EMBL/GenBank/DDBJ databases">
        <title>Draft genome sequences Bradyrhizobium cajani AMBPC1010, Bradyrhizobium pachyrhizi AMBPC1040 and Bradyrhizobium yuanmingense ALSPC3051, three plant growth promoting strains isolated from nodules of Cajanus cajan L. in Dominican Republic.</title>
        <authorList>
            <person name="Flores-Felix J.D."/>
            <person name="Araujo J."/>
            <person name="Diaz-Alcantara C."/>
            <person name="Gonzalez-Andres F."/>
            <person name="Velazquez E."/>
        </authorList>
    </citation>
    <scope>NUCLEOTIDE SEQUENCE [LARGE SCALE GENOMIC DNA]</scope>
    <source>
        <strain evidence="5 6">1040</strain>
    </source>
</reference>
<feature type="domain" description="HIT" evidence="4">
    <location>
        <begin position="9"/>
        <end position="116"/>
    </location>
</feature>
<evidence type="ECO:0000256" key="1">
    <source>
        <dbReference type="PIRSR" id="PIRSR601310-1"/>
    </source>
</evidence>
<feature type="short sequence motif" description="Histidine triad motif" evidence="2 3">
    <location>
        <begin position="101"/>
        <end position="105"/>
    </location>
</feature>
<gene>
    <name evidence="5" type="ORF">GPL21_26645</name>
</gene>
<organism evidence="5 6">
    <name type="scientific">Bradyrhizobium pachyrhizi</name>
    <dbReference type="NCBI Taxonomy" id="280333"/>
    <lineage>
        <taxon>Bacteria</taxon>
        <taxon>Pseudomonadati</taxon>
        <taxon>Pseudomonadota</taxon>
        <taxon>Alphaproteobacteria</taxon>
        <taxon>Hyphomicrobiales</taxon>
        <taxon>Nitrobacteraceae</taxon>
        <taxon>Bradyrhizobium</taxon>
    </lineage>
</organism>
<dbReference type="GO" id="GO:0009117">
    <property type="term" value="P:nucleotide metabolic process"/>
    <property type="evidence" value="ECO:0007669"/>
    <property type="project" value="TreeGrafter"/>
</dbReference>
<dbReference type="PROSITE" id="PS51084">
    <property type="entry name" value="HIT_2"/>
    <property type="match status" value="1"/>
</dbReference>
<dbReference type="InterPro" id="IPR036265">
    <property type="entry name" value="HIT-like_sf"/>
</dbReference>
<dbReference type="CDD" id="cd01277">
    <property type="entry name" value="HINT_subgroup"/>
    <property type="match status" value="1"/>
</dbReference>
<evidence type="ECO:0000313" key="6">
    <source>
        <dbReference type="Proteomes" id="UP000436468"/>
    </source>
</evidence>
<protein>
    <submittedName>
        <fullName evidence="5">HIT domain-containing protein</fullName>
    </submittedName>
</protein>
<dbReference type="InterPro" id="IPR011146">
    <property type="entry name" value="HIT-like"/>
</dbReference>
<dbReference type="InterPro" id="IPR039384">
    <property type="entry name" value="HINT"/>
</dbReference>
<dbReference type="PANTHER" id="PTHR46648">
    <property type="entry name" value="HIT FAMILY PROTEIN 1"/>
    <property type="match status" value="1"/>
</dbReference>
<dbReference type="GO" id="GO:0003824">
    <property type="term" value="F:catalytic activity"/>
    <property type="evidence" value="ECO:0007669"/>
    <property type="project" value="InterPro"/>
</dbReference>
<dbReference type="EMBL" id="WQNF01000022">
    <property type="protein sequence ID" value="MVT68681.1"/>
    <property type="molecule type" value="Genomic_DNA"/>
</dbReference>
<evidence type="ECO:0000259" key="4">
    <source>
        <dbReference type="PROSITE" id="PS51084"/>
    </source>
</evidence>
<proteinExistence type="predicted"/>
<keyword evidence="6" id="KW-1185">Reference proteome</keyword>